<keyword evidence="3" id="KW-0378">Hydrolase</keyword>
<evidence type="ECO:0000256" key="2">
    <source>
        <dbReference type="ARBA" id="ARBA00022723"/>
    </source>
</evidence>
<name>A0A1V4QFP1_UNCW3</name>
<sequence>MDGTLYCAPELRKKYADAAYQTLSHYKKLDPSQARIIVEEKKKELEKQAGGSMPYTLTLKSLGVPIEVWHKENIKYVDPGQFLVPDMKLKKTLKFLKKEYKLAIFTNNNDIQTERVIQALNLKSLFDRVFTYNSFKLLKPDPEFFRRAMAQFEARPEECLIVGDRYNVDLAPARNLGMQIYEVKGPRDIIGSTSS</sequence>
<dbReference type="AlphaFoldDB" id="A0A1V4QFP1"/>
<evidence type="ECO:0008006" key="7">
    <source>
        <dbReference type="Google" id="ProtNLM"/>
    </source>
</evidence>
<dbReference type="GO" id="GO:0046872">
    <property type="term" value="F:metal ion binding"/>
    <property type="evidence" value="ECO:0007669"/>
    <property type="project" value="UniProtKB-KW"/>
</dbReference>
<comment type="cofactor">
    <cofactor evidence="1">
        <name>Mg(2+)</name>
        <dbReference type="ChEBI" id="CHEBI:18420"/>
    </cofactor>
</comment>
<dbReference type="PRINTS" id="PR00413">
    <property type="entry name" value="HADHALOGNASE"/>
</dbReference>
<keyword evidence="2" id="KW-0479">Metal-binding</keyword>
<keyword evidence="4" id="KW-0460">Magnesium</keyword>
<dbReference type="SUPFAM" id="SSF56784">
    <property type="entry name" value="HAD-like"/>
    <property type="match status" value="1"/>
</dbReference>
<dbReference type="InterPro" id="IPR006439">
    <property type="entry name" value="HAD-SF_hydro_IA"/>
</dbReference>
<evidence type="ECO:0000313" key="5">
    <source>
        <dbReference type="EMBL" id="OPX17695.1"/>
    </source>
</evidence>
<dbReference type="PANTHER" id="PTHR46470:SF2">
    <property type="entry name" value="GLYCERALDEHYDE 3-PHOSPHATE PHOSPHATASE"/>
    <property type="match status" value="1"/>
</dbReference>
<evidence type="ECO:0000256" key="4">
    <source>
        <dbReference type="ARBA" id="ARBA00022842"/>
    </source>
</evidence>
<dbReference type="InterPro" id="IPR051400">
    <property type="entry name" value="HAD-like_hydrolase"/>
</dbReference>
<dbReference type="NCBIfam" id="TIGR01549">
    <property type="entry name" value="HAD-SF-IA-v1"/>
    <property type="match status" value="1"/>
</dbReference>
<dbReference type="PANTHER" id="PTHR46470">
    <property type="entry name" value="N-ACYLNEURAMINATE-9-PHOSPHATASE"/>
    <property type="match status" value="1"/>
</dbReference>
<dbReference type="Proteomes" id="UP000191663">
    <property type="component" value="Unassembled WGS sequence"/>
</dbReference>
<gene>
    <name evidence="5" type="ORF">BXT86_05130</name>
</gene>
<dbReference type="Pfam" id="PF00702">
    <property type="entry name" value="Hydrolase"/>
    <property type="match status" value="1"/>
</dbReference>
<dbReference type="Gene3D" id="3.40.50.1000">
    <property type="entry name" value="HAD superfamily/HAD-like"/>
    <property type="match status" value="1"/>
</dbReference>
<evidence type="ECO:0000256" key="1">
    <source>
        <dbReference type="ARBA" id="ARBA00001946"/>
    </source>
</evidence>
<dbReference type="Gene3D" id="1.10.150.520">
    <property type="match status" value="1"/>
</dbReference>
<dbReference type="InterPro" id="IPR036412">
    <property type="entry name" value="HAD-like_sf"/>
</dbReference>
<proteinExistence type="predicted"/>
<comment type="caution">
    <text evidence="5">The sequence shown here is derived from an EMBL/GenBank/DDBJ whole genome shotgun (WGS) entry which is preliminary data.</text>
</comment>
<reference evidence="6" key="1">
    <citation type="submission" date="2017-01" db="EMBL/GenBank/DDBJ databases">
        <title>Novel pathways for hydrocarbon cycling and metabolic interdependencies in hydrothermal sediment communities.</title>
        <authorList>
            <person name="Dombrowski N."/>
            <person name="Seitz K."/>
            <person name="Teske A."/>
            <person name="Baker B."/>
        </authorList>
    </citation>
    <scope>NUCLEOTIDE SEQUENCE [LARGE SCALE GENOMIC DNA]</scope>
</reference>
<accession>A0A1V4QFP1</accession>
<dbReference type="GO" id="GO:0044281">
    <property type="term" value="P:small molecule metabolic process"/>
    <property type="evidence" value="ECO:0007669"/>
    <property type="project" value="UniProtKB-ARBA"/>
</dbReference>
<evidence type="ECO:0000256" key="3">
    <source>
        <dbReference type="ARBA" id="ARBA00022801"/>
    </source>
</evidence>
<protein>
    <recommendedName>
        <fullName evidence="7">HAD family hydrolase</fullName>
    </recommendedName>
</protein>
<organism evidence="5 6">
    <name type="scientific">candidate division WOR-3 bacterium 4484_100</name>
    <dbReference type="NCBI Taxonomy" id="1936077"/>
    <lineage>
        <taxon>Bacteria</taxon>
        <taxon>Bacteria division WOR-3</taxon>
    </lineage>
</organism>
<evidence type="ECO:0000313" key="6">
    <source>
        <dbReference type="Proteomes" id="UP000191663"/>
    </source>
</evidence>
<dbReference type="EMBL" id="MUKB01000089">
    <property type="protein sequence ID" value="OPX17695.1"/>
    <property type="molecule type" value="Genomic_DNA"/>
</dbReference>
<dbReference type="InterPro" id="IPR023214">
    <property type="entry name" value="HAD_sf"/>
</dbReference>
<dbReference type="GO" id="GO:0016791">
    <property type="term" value="F:phosphatase activity"/>
    <property type="evidence" value="ECO:0007669"/>
    <property type="project" value="TreeGrafter"/>
</dbReference>